<evidence type="ECO:0000313" key="2">
    <source>
        <dbReference type="Proteomes" id="UP001162162"/>
    </source>
</evidence>
<keyword evidence="2" id="KW-1185">Reference proteome</keyword>
<comment type="caution">
    <text evidence="1">The sequence shown here is derived from an EMBL/GenBank/DDBJ whole genome shotgun (WGS) entry which is preliminary data.</text>
</comment>
<sequence length="133" mass="15145">MNPKSTLTYSKKNSYFMRFYAMSTVLKRLESVEVGKKNPIINSNYCLHLTPQTGVGIHISHTDSAICMWDESLTGHGGNETASGVLKVLLQPSLRKRKKLVLWNDNCIGQNKNKIILMLIIYLNRTILAFIRF</sequence>
<dbReference type="EMBL" id="JAPWTK010000397">
    <property type="protein sequence ID" value="KAJ8940966.1"/>
    <property type="molecule type" value="Genomic_DNA"/>
</dbReference>
<name>A0AAV8XPT8_9CUCU</name>
<protein>
    <submittedName>
        <fullName evidence="1">Uncharacterized protein</fullName>
    </submittedName>
</protein>
<proteinExistence type="predicted"/>
<accession>A0AAV8XPT8</accession>
<organism evidence="1 2">
    <name type="scientific">Aromia moschata</name>
    <dbReference type="NCBI Taxonomy" id="1265417"/>
    <lineage>
        <taxon>Eukaryota</taxon>
        <taxon>Metazoa</taxon>
        <taxon>Ecdysozoa</taxon>
        <taxon>Arthropoda</taxon>
        <taxon>Hexapoda</taxon>
        <taxon>Insecta</taxon>
        <taxon>Pterygota</taxon>
        <taxon>Neoptera</taxon>
        <taxon>Endopterygota</taxon>
        <taxon>Coleoptera</taxon>
        <taxon>Polyphaga</taxon>
        <taxon>Cucujiformia</taxon>
        <taxon>Chrysomeloidea</taxon>
        <taxon>Cerambycidae</taxon>
        <taxon>Cerambycinae</taxon>
        <taxon>Callichromatini</taxon>
        <taxon>Aromia</taxon>
    </lineage>
</organism>
<evidence type="ECO:0000313" key="1">
    <source>
        <dbReference type="EMBL" id="KAJ8940966.1"/>
    </source>
</evidence>
<gene>
    <name evidence="1" type="ORF">NQ318_010367</name>
</gene>
<dbReference type="Proteomes" id="UP001162162">
    <property type="component" value="Unassembled WGS sequence"/>
</dbReference>
<reference evidence="1" key="1">
    <citation type="journal article" date="2023" name="Insect Mol. Biol.">
        <title>Genome sequencing provides insights into the evolution of gene families encoding plant cell wall-degrading enzymes in longhorned beetles.</title>
        <authorList>
            <person name="Shin N.R."/>
            <person name="Okamura Y."/>
            <person name="Kirsch R."/>
            <person name="Pauchet Y."/>
        </authorList>
    </citation>
    <scope>NUCLEOTIDE SEQUENCE</scope>
    <source>
        <strain evidence="1">AMC_N1</strain>
    </source>
</reference>
<dbReference type="AlphaFoldDB" id="A0AAV8XPT8"/>